<name>A0A3B0W5R0_9ZZZZ</name>
<sequence>MTDTITKTESKQDTLTSDEI</sequence>
<dbReference type="AlphaFoldDB" id="A0A3B0W5R0"/>
<accession>A0A3B0W5R0</accession>
<dbReference type="EMBL" id="UOFC01000161">
    <property type="protein sequence ID" value="VAW47683.1"/>
    <property type="molecule type" value="Genomic_DNA"/>
</dbReference>
<feature type="compositionally biased region" description="Basic and acidic residues" evidence="1">
    <location>
        <begin position="1"/>
        <end position="12"/>
    </location>
</feature>
<protein>
    <submittedName>
        <fullName evidence="2">Uncharacterized protein</fullName>
    </submittedName>
</protein>
<evidence type="ECO:0000256" key="1">
    <source>
        <dbReference type="SAM" id="MobiDB-lite"/>
    </source>
</evidence>
<feature type="region of interest" description="Disordered" evidence="1">
    <location>
        <begin position="1"/>
        <end position="20"/>
    </location>
</feature>
<proteinExistence type="predicted"/>
<feature type="non-terminal residue" evidence="2">
    <location>
        <position position="20"/>
    </location>
</feature>
<organism evidence="2">
    <name type="scientific">hydrothermal vent metagenome</name>
    <dbReference type="NCBI Taxonomy" id="652676"/>
    <lineage>
        <taxon>unclassified sequences</taxon>
        <taxon>metagenomes</taxon>
        <taxon>ecological metagenomes</taxon>
    </lineage>
</organism>
<evidence type="ECO:0000313" key="2">
    <source>
        <dbReference type="EMBL" id="VAW47683.1"/>
    </source>
</evidence>
<reference evidence="2" key="1">
    <citation type="submission" date="2018-06" db="EMBL/GenBank/DDBJ databases">
        <authorList>
            <person name="Zhirakovskaya E."/>
        </authorList>
    </citation>
    <scope>NUCLEOTIDE SEQUENCE</scope>
</reference>
<gene>
    <name evidence="2" type="ORF">MNBD_GAMMA03-917</name>
</gene>